<dbReference type="Proteomes" id="UP001141253">
    <property type="component" value="Chromosome 6"/>
</dbReference>
<organism evidence="1 2">
    <name type="scientific">Salix suchowensis</name>
    <dbReference type="NCBI Taxonomy" id="1278906"/>
    <lineage>
        <taxon>Eukaryota</taxon>
        <taxon>Viridiplantae</taxon>
        <taxon>Streptophyta</taxon>
        <taxon>Embryophyta</taxon>
        <taxon>Tracheophyta</taxon>
        <taxon>Spermatophyta</taxon>
        <taxon>Magnoliopsida</taxon>
        <taxon>eudicotyledons</taxon>
        <taxon>Gunneridae</taxon>
        <taxon>Pentapetalae</taxon>
        <taxon>rosids</taxon>
        <taxon>fabids</taxon>
        <taxon>Malpighiales</taxon>
        <taxon>Salicaceae</taxon>
        <taxon>Saliceae</taxon>
        <taxon>Salix</taxon>
    </lineage>
</organism>
<proteinExistence type="predicted"/>
<evidence type="ECO:0000313" key="2">
    <source>
        <dbReference type="Proteomes" id="UP001141253"/>
    </source>
</evidence>
<name>A0ABQ9BB08_9ROSI</name>
<evidence type="ECO:0000313" key="1">
    <source>
        <dbReference type="EMBL" id="KAJ6381438.1"/>
    </source>
</evidence>
<keyword evidence="2" id="KW-1185">Reference proteome</keyword>
<sequence length="97" mass="10987">MQNRQHKWSGSRCIGSCEYGKQRADLAIGGFRSERAVSSGVAFFLEMTWKGPGEHCSSMQTEDQEDPKHAPLDFGRQFFKFVLCCVVRTEDSVVRPL</sequence>
<reference evidence="1" key="2">
    <citation type="journal article" date="2023" name="Int. J. Mol. Sci.">
        <title>De Novo Assembly and Annotation of 11 Diverse Shrub Willow (Salix) Genomes Reveals Novel Gene Organization in Sex-Linked Regions.</title>
        <authorList>
            <person name="Hyden B."/>
            <person name="Feng K."/>
            <person name="Yates T.B."/>
            <person name="Jawdy S."/>
            <person name="Cereghino C."/>
            <person name="Smart L.B."/>
            <person name="Muchero W."/>
        </authorList>
    </citation>
    <scope>NUCLEOTIDE SEQUENCE</scope>
    <source>
        <tissue evidence="1">Shoot tip</tissue>
    </source>
</reference>
<comment type="caution">
    <text evidence="1">The sequence shown here is derived from an EMBL/GenBank/DDBJ whole genome shotgun (WGS) entry which is preliminary data.</text>
</comment>
<accession>A0ABQ9BB08</accession>
<reference evidence="1" key="1">
    <citation type="submission" date="2022-10" db="EMBL/GenBank/DDBJ databases">
        <authorList>
            <person name="Hyden B.L."/>
            <person name="Feng K."/>
            <person name="Yates T."/>
            <person name="Jawdy S."/>
            <person name="Smart L.B."/>
            <person name="Muchero W."/>
        </authorList>
    </citation>
    <scope>NUCLEOTIDE SEQUENCE</scope>
    <source>
        <tissue evidence="1">Shoot tip</tissue>
    </source>
</reference>
<dbReference type="EMBL" id="JAPFFI010000009">
    <property type="protein sequence ID" value="KAJ6381438.1"/>
    <property type="molecule type" value="Genomic_DNA"/>
</dbReference>
<gene>
    <name evidence="1" type="ORF">OIU77_030173</name>
</gene>
<protein>
    <submittedName>
        <fullName evidence="1">Uncharacterized protein</fullName>
    </submittedName>
</protein>